<protein>
    <submittedName>
        <fullName evidence="5">LCP family protein</fullName>
    </submittedName>
</protein>
<reference evidence="5 6" key="1">
    <citation type="submission" date="2024-03" db="EMBL/GenBank/DDBJ databases">
        <title>Human intestinal bacterial collection.</title>
        <authorList>
            <person name="Pauvert C."/>
            <person name="Hitch T.C.A."/>
            <person name="Clavel T."/>
        </authorList>
    </citation>
    <scope>NUCLEOTIDE SEQUENCE [LARGE SCALE GENOMIC DNA]</scope>
    <source>
        <strain evidence="5 6">CLA-AP-H27</strain>
    </source>
</reference>
<dbReference type="PANTHER" id="PTHR33392">
    <property type="entry name" value="POLYISOPRENYL-TEICHOIC ACID--PEPTIDOGLYCAN TEICHOIC ACID TRANSFERASE TAGU"/>
    <property type="match status" value="1"/>
</dbReference>
<dbReference type="Gene3D" id="3.40.630.190">
    <property type="entry name" value="LCP protein"/>
    <property type="match status" value="1"/>
</dbReference>
<feature type="region of interest" description="Disordered" evidence="2">
    <location>
        <begin position="1"/>
        <end position="79"/>
    </location>
</feature>
<proteinExistence type="inferred from homology"/>
<evidence type="ECO:0000313" key="6">
    <source>
        <dbReference type="Proteomes" id="UP001437460"/>
    </source>
</evidence>
<feature type="domain" description="Cell envelope-related transcriptional attenuator" evidence="4">
    <location>
        <begin position="192"/>
        <end position="349"/>
    </location>
</feature>
<feature type="transmembrane region" description="Helical" evidence="3">
    <location>
        <begin position="145"/>
        <end position="163"/>
    </location>
</feature>
<gene>
    <name evidence="5" type="ORF">WMO41_01550</name>
</gene>
<dbReference type="InterPro" id="IPR050922">
    <property type="entry name" value="LytR/CpsA/Psr_CW_biosynth"/>
</dbReference>
<keyword evidence="3" id="KW-0472">Membrane</keyword>
<evidence type="ECO:0000256" key="3">
    <source>
        <dbReference type="SAM" id="Phobius"/>
    </source>
</evidence>
<accession>A0ABV1HHT7</accession>
<dbReference type="Proteomes" id="UP001437460">
    <property type="component" value="Unassembled WGS sequence"/>
</dbReference>
<keyword evidence="3" id="KW-0812">Transmembrane</keyword>
<comment type="similarity">
    <text evidence="1">Belongs to the LytR/CpsA/Psr (LCP) family.</text>
</comment>
<feature type="compositionally biased region" description="Basic and acidic residues" evidence="2">
    <location>
        <begin position="108"/>
        <end position="127"/>
    </location>
</feature>
<sequence>MIKYDRPELPAREEYGLNYREEPFEGDELDRMRARQQRKKQGAPSGRSSRRSTPDSVPERRNYSRTPDAPYEDPDELSPDQIKELDLDDYDTYENALEQELNRTIAQSEKEQEYSRGRNRQSDMRQDRAAYAYERPHRKRRKKKPFGKILILVVCLFAGLFFYRHFRDNGYWTIAVFGVDSRDGNLGKGALSDVEMLASINKKTGEIRLVSVFRDSYLRVSDKEDNYDKINEAYFLGGHEQAVHALESNLNLKIDDYATFNWKAVVDAINVLGGVDMEISDKEFAYINSFITETVNSTGVGSYQLEHSGMNHLDGVQAVAYARLRLMDTDFNRTERQRKVLGQAMEKAKSADFKTLKTLVGAVYPQISTSIGVDDVLTMAKGARKYYIGQTSGFPFSHQEMKIGKKSCVIPTTLESNVVQLHTFLYDQEQYDAPSSVKEISNYIAQKTGLGEPGKDTESGKNVGAEGNNGGGQTGGKAEQPAPAQTEPAAEESSASAEESSETEEETIESSAAEETEETETSSGVISAPQDHPGSTETTASDHTSAGPGPSAGPGSSNGPGTSNAPTAAETNAALEAPGQNSGSGAEEAGPGV</sequence>
<feature type="compositionally biased region" description="Acidic residues" evidence="2">
    <location>
        <begin position="499"/>
        <end position="520"/>
    </location>
</feature>
<feature type="compositionally biased region" description="Low complexity" evidence="2">
    <location>
        <begin position="476"/>
        <end position="498"/>
    </location>
</feature>
<evidence type="ECO:0000256" key="2">
    <source>
        <dbReference type="SAM" id="MobiDB-lite"/>
    </source>
</evidence>
<name>A0ABV1HHT7_9FIRM</name>
<organism evidence="5 6">
    <name type="scientific">Ventrimonas faecis</name>
    <dbReference type="NCBI Taxonomy" id="3133170"/>
    <lineage>
        <taxon>Bacteria</taxon>
        <taxon>Bacillati</taxon>
        <taxon>Bacillota</taxon>
        <taxon>Clostridia</taxon>
        <taxon>Lachnospirales</taxon>
        <taxon>Lachnospiraceae</taxon>
        <taxon>Ventrimonas</taxon>
    </lineage>
</organism>
<evidence type="ECO:0000256" key="1">
    <source>
        <dbReference type="ARBA" id="ARBA00006068"/>
    </source>
</evidence>
<dbReference type="InterPro" id="IPR004474">
    <property type="entry name" value="LytR_CpsA_psr"/>
</dbReference>
<keyword evidence="3" id="KW-1133">Transmembrane helix</keyword>
<dbReference type="Pfam" id="PF03816">
    <property type="entry name" value="LytR_cpsA_psr"/>
    <property type="match status" value="1"/>
</dbReference>
<evidence type="ECO:0000259" key="4">
    <source>
        <dbReference type="Pfam" id="PF03816"/>
    </source>
</evidence>
<evidence type="ECO:0000313" key="5">
    <source>
        <dbReference type="EMBL" id="MEQ2561877.1"/>
    </source>
</evidence>
<dbReference type="EMBL" id="JBBMFJ010000002">
    <property type="protein sequence ID" value="MEQ2561877.1"/>
    <property type="molecule type" value="Genomic_DNA"/>
</dbReference>
<feature type="compositionally biased region" description="Polar residues" evidence="2">
    <location>
        <begin position="533"/>
        <end position="543"/>
    </location>
</feature>
<comment type="caution">
    <text evidence="5">The sequence shown here is derived from an EMBL/GenBank/DDBJ whole genome shotgun (WGS) entry which is preliminary data.</text>
</comment>
<dbReference type="PANTHER" id="PTHR33392:SF6">
    <property type="entry name" value="POLYISOPRENYL-TEICHOIC ACID--PEPTIDOGLYCAN TEICHOIC ACID TRANSFERASE TAGU"/>
    <property type="match status" value="1"/>
</dbReference>
<feature type="region of interest" description="Disordered" evidence="2">
    <location>
        <begin position="103"/>
        <end position="127"/>
    </location>
</feature>
<feature type="compositionally biased region" description="Basic and acidic residues" evidence="2">
    <location>
        <begin position="1"/>
        <end position="33"/>
    </location>
</feature>
<feature type="region of interest" description="Disordered" evidence="2">
    <location>
        <begin position="448"/>
        <end position="593"/>
    </location>
</feature>
<dbReference type="NCBIfam" id="TIGR00350">
    <property type="entry name" value="lytR_cpsA_psr"/>
    <property type="match status" value="1"/>
</dbReference>
<keyword evidence="6" id="KW-1185">Reference proteome</keyword>